<dbReference type="Pfam" id="PF07727">
    <property type="entry name" value="RVT_2"/>
    <property type="match status" value="1"/>
</dbReference>
<dbReference type="Proteomes" id="UP000235145">
    <property type="component" value="Unassembled WGS sequence"/>
</dbReference>
<evidence type="ECO:0000259" key="1">
    <source>
        <dbReference type="Pfam" id="PF07727"/>
    </source>
</evidence>
<accession>A0A9R1WXW5</accession>
<evidence type="ECO:0000313" key="2">
    <source>
        <dbReference type="EMBL" id="KAJ0191841.1"/>
    </source>
</evidence>
<comment type="caution">
    <text evidence="2">The sequence shown here is derived from an EMBL/GenBank/DDBJ whole genome shotgun (WGS) entry which is preliminary data.</text>
</comment>
<gene>
    <name evidence="2" type="ORF">LSAT_V11C800392430</name>
</gene>
<keyword evidence="3" id="KW-1185">Reference proteome</keyword>
<name>A0A9R1WXW5_LACSA</name>
<organism evidence="2 3">
    <name type="scientific">Lactuca sativa</name>
    <name type="common">Garden lettuce</name>
    <dbReference type="NCBI Taxonomy" id="4236"/>
    <lineage>
        <taxon>Eukaryota</taxon>
        <taxon>Viridiplantae</taxon>
        <taxon>Streptophyta</taxon>
        <taxon>Embryophyta</taxon>
        <taxon>Tracheophyta</taxon>
        <taxon>Spermatophyta</taxon>
        <taxon>Magnoliopsida</taxon>
        <taxon>eudicotyledons</taxon>
        <taxon>Gunneridae</taxon>
        <taxon>Pentapetalae</taxon>
        <taxon>asterids</taxon>
        <taxon>campanulids</taxon>
        <taxon>Asterales</taxon>
        <taxon>Asteraceae</taxon>
        <taxon>Cichorioideae</taxon>
        <taxon>Cichorieae</taxon>
        <taxon>Lactucinae</taxon>
        <taxon>Lactuca</taxon>
    </lineage>
</organism>
<evidence type="ECO:0000313" key="3">
    <source>
        <dbReference type="Proteomes" id="UP000235145"/>
    </source>
</evidence>
<reference evidence="2 3" key="1">
    <citation type="journal article" date="2017" name="Nat. Commun.">
        <title>Genome assembly with in vitro proximity ligation data and whole-genome triplication in lettuce.</title>
        <authorList>
            <person name="Reyes-Chin-Wo S."/>
            <person name="Wang Z."/>
            <person name="Yang X."/>
            <person name="Kozik A."/>
            <person name="Arikit S."/>
            <person name="Song C."/>
            <person name="Xia L."/>
            <person name="Froenicke L."/>
            <person name="Lavelle D.O."/>
            <person name="Truco M.J."/>
            <person name="Xia R."/>
            <person name="Zhu S."/>
            <person name="Xu C."/>
            <person name="Xu H."/>
            <person name="Xu X."/>
            <person name="Cox K."/>
            <person name="Korf I."/>
            <person name="Meyers B.C."/>
            <person name="Michelmore R.W."/>
        </authorList>
    </citation>
    <scope>NUCLEOTIDE SEQUENCE [LARGE SCALE GENOMIC DNA]</scope>
    <source>
        <strain evidence="3">cv. Salinas</strain>
        <tissue evidence="2">Seedlings</tissue>
    </source>
</reference>
<dbReference type="EMBL" id="NBSK02000008">
    <property type="protein sequence ID" value="KAJ0191841.1"/>
    <property type="molecule type" value="Genomic_DNA"/>
</dbReference>
<dbReference type="AlphaFoldDB" id="A0A9R1WXW5"/>
<protein>
    <recommendedName>
        <fullName evidence="1">Reverse transcriptase Ty1/copia-type domain-containing protein</fullName>
    </recommendedName>
</protein>
<proteinExistence type="predicted"/>
<feature type="domain" description="Reverse transcriptase Ty1/copia-type" evidence="1">
    <location>
        <begin position="37"/>
        <end position="148"/>
    </location>
</feature>
<dbReference type="InterPro" id="IPR013103">
    <property type="entry name" value="RVT_2"/>
</dbReference>
<sequence>MKNHFPYSTFCYPQSSSKYDSFLLDDDAIPLSSLNHNHTWDLVPKPPNANVVGCHWLYHHKFVSHVKLDRYKSHLVAQGFSQQPGHDFDDTFSMVIKPATIHIVLSIVISCNWLIHQLDVYMKQPAGYMYPHHPDYTCRLRQALYGLK</sequence>